<gene>
    <name evidence="3" type="ORF">CLV55_105121</name>
</gene>
<feature type="transmembrane region" description="Helical" evidence="1">
    <location>
        <begin position="269"/>
        <end position="287"/>
    </location>
</feature>
<sequence length="461" mass="52801">MIQHNLFIVIILIIILIAVPFLFLNSLQNTIKKTDASIRVIEPYEVWLCLIPIVGVFFHLSHIIRISKTIQKDFEKKGIDDYNEYPYGKNYGLMYWFLGRINLGLIIFFYFKLFSNFKLLFIQNYSDSLLENFKNEIKPSLILIPLVSLLTIFFFIIYWVKIDKYKSILINFKSDYNESTQKEYNKSLYQIKNNKTCSNCGAPTSNEHKFCMECGGSNFINEKSNEKTCTNCGNSISLESNDCGFCKETKSNITNDNVINKDNDPNKKLFILLAGCLLLIGVVYFFMTSHIFEKSEDAAVATAQDSTKVETSDTVNNIVEPIEVQTPNSVDTIDNSNIYINNDSEQYNQNSVENIDDNIYNTASLDEKPDFPGGIEKFYKFIGQNFQVPEEEGLKGKIFVTFVVEKDGSLSDIKVIRDIGYNTGKEAIRVLKYSPRWIPGKKDGKTVRVSYELPINIQSAE</sequence>
<proteinExistence type="predicted"/>
<evidence type="ECO:0000256" key="1">
    <source>
        <dbReference type="SAM" id="Phobius"/>
    </source>
</evidence>
<dbReference type="AlphaFoldDB" id="A0A328YEW8"/>
<dbReference type="RefSeq" id="WP_158527026.1">
    <property type="nucleotide sequence ID" value="NZ_QLSZ01000005.1"/>
</dbReference>
<organism evidence="3 4">
    <name type="scientific">Flavobacterium aciduliphilum</name>
    <dbReference type="NCBI Taxonomy" id="1101402"/>
    <lineage>
        <taxon>Bacteria</taxon>
        <taxon>Pseudomonadati</taxon>
        <taxon>Bacteroidota</taxon>
        <taxon>Flavobacteriia</taxon>
        <taxon>Flavobacteriales</taxon>
        <taxon>Flavobacteriaceae</taxon>
        <taxon>Flavobacterium</taxon>
    </lineage>
</organism>
<dbReference type="OrthoDB" id="1095452at2"/>
<dbReference type="GO" id="GO:0031992">
    <property type="term" value="F:energy transducer activity"/>
    <property type="evidence" value="ECO:0007669"/>
    <property type="project" value="TreeGrafter"/>
</dbReference>
<dbReference type="Pfam" id="PF03544">
    <property type="entry name" value="TonB_C"/>
    <property type="match status" value="1"/>
</dbReference>
<evidence type="ECO:0000313" key="3">
    <source>
        <dbReference type="EMBL" id="RAR72551.1"/>
    </source>
</evidence>
<feature type="transmembrane region" description="Helical" evidence="1">
    <location>
        <begin position="7"/>
        <end position="24"/>
    </location>
</feature>
<accession>A0A328YEW8</accession>
<dbReference type="Proteomes" id="UP000248840">
    <property type="component" value="Unassembled WGS sequence"/>
</dbReference>
<dbReference type="SUPFAM" id="SSF74653">
    <property type="entry name" value="TolA/TonB C-terminal domain"/>
    <property type="match status" value="1"/>
</dbReference>
<feature type="transmembrane region" description="Helical" evidence="1">
    <location>
        <begin position="44"/>
        <end position="64"/>
    </location>
</feature>
<evidence type="ECO:0000259" key="2">
    <source>
        <dbReference type="Pfam" id="PF03544"/>
    </source>
</evidence>
<dbReference type="EMBL" id="QLSZ01000005">
    <property type="protein sequence ID" value="RAR72551.1"/>
    <property type="molecule type" value="Genomic_DNA"/>
</dbReference>
<dbReference type="GO" id="GO:0055085">
    <property type="term" value="P:transmembrane transport"/>
    <property type="evidence" value="ECO:0007669"/>
    <property type="project" value="InterPro"/>
</dbReference>
<keyword evidence="1" id="KW-1133">Transmembrane helix</keyword>
<dbReference type="InterPro" id="IPR051045">
    <property type="entry name" value="TonB-dependent_transducer"/>
</dbReference>
<protein>
    <submittedName>
        <fullName evidence="3">Double zinc ribbon protein</fullName>
    </submittedName>
</protein>
<comment type="caution">
    <text evidence="3">The sequence shown here is derived from an EMBL/GenBank/DDBJ whole genome shotgun (WGS) entry which is preliminary data.</text>
</comment>
<reference evidence="3 4" key="1">
    <citation type="submission" date="2018-06" db="EMBL/GenBank/DDBJ databases">
        <title>Genomic Encyclopedia of Archaeal and Bacterial Type Strains, Phase II (KMG-II): from individual species to whole genera.</title>
        <authorList>
            <person name="Goeker M."/>
        </authorList>
    </citation>
    <scope>NUCLEOTIDE SEQUENCE [LARGE SCALE GENOMIC DNA]</scope>
    <source>
        <strain evidence="3 4">DSM 25663</strain>
    </source>
</reference>
<keyword evidence="1" id="KW-0472">Membrane</keyword>
<keyword evidence="4" id="KW-1185">Reference proteome</keyword>
<feature type="transmembrane region" description="Helical" evidence="1">
    <location>
        <begin position="140"/>
        <end position="160"/>
    </location>
</feature>
<evidence type="ECO:0000313" key="4">
    <source>
        <dbReference type="Proteomes" id="UP000248840"/>
    </source>
</evidence>
<dbReference type="GO" id="GO:0098797">
    <property type="term" value="C:plasma membrane protein complex"/>
    <property type="evidence" value="ECO:0007669"/>
    <property type="project" value="TreeGrafter"/>
</dbReference>
<name>A0A328YEW8_9FLAO</name>
<feature type="transmembrane region" description="Helical" evidence="1">
    <location>
        <begin position="93"/>
        <end position="111"/>
    </location>
</feature>
<dbReference type="PANTHER" id="PTHR33446">
    <property type="entry name" value="PROTEIN TONB-RELATED"/>
    <property type="match status" value="1"/>
</dbReference>
<keyword evidence="1" id="KW-0812">Transmembrane</keyword>
<feature type="domain" description="TonB C-terminal" evidence="2">
    <location>
        <begin position="391"/>
        <end position="456"/>
    </location>
</feature>
<dbReference type="PANTHER" id="PTHR33446:SF2">
    <property type="entry name" value="PROTEIN TONB"/>
    <property type="match status" value="1"/>
</dbReference>
<dbReference type="Gene3D" id="3.30.1150.10">
    <property type="match status" value="1"/>
</dbReference>
<dbReference type="InterPro" id="IPR037682">
    <property type="entry name" value="TonB_C"/>
</dbReference>